<evidence type="ECO:0000256" key="2">
    <source>
        <dbReference type="ARBA" id="ARBA00022490"/>
    </source>
</evidence>
<protein>
    <submittedName>
        <fullName evidence="7">Rod shape-determining protein</fullName>
    </submittedName>
</protein>
<comment type="caution">
    <text evidence="7">The sequence shown here is derived from an EMBL/GenBank/DDBJ whole genome shotgun (WGS) entry which is preliminary data.</text>
</comment>
<sequence length="262" mass="28808">MFWNYLMNWMTNDVAIDLGTANTLVYVKGRGIVVDEPSVVAIEAETKKIIAVGKKAKEMLGKTPEEIRAIKPMKDGVIADFEITEAMLRDLILRSQQKKFLIRPRVIVAVPSGITEVEKRAVKESAEHSGARKVYLVSEPLAAAIGVNLPVHEPCGNMIIDIGGGTTEIAVISLSHIVDHISIRIGGDEMDEAIVDFLRKKHNLFIGESTAEKIKVKIGSAYPLKDELTMEVRGRDLVSGFPVSMKISSEEIREALSETISK</sequence>
<dbReference type="CDD" id="cd10225">
    <property type="entry name" value="ASKHA_NBD_MreB-like"/>
    <property type="match status" value="1"/>
</dbReference>
<dbReference type="Gene3D" id="3.30.420.40">
    <property type="match status" value="1"/>
</dbReference>
<feature type="non-terminal residue" evidence="7">
    <location>
        <position position="262"/>
    </location>
</feature>
<dbReference type="NCBIfam" id="NF010539">
    <property type="entry name" value="PRK13927.1"/>
    <property type="match status" value="1"/>
</dbReference>
<keyword evidence="2" id="KW-0963">Cytoplasm</keyword>
<evidence type="ECO:0000256" key="3">
    <source>
        <dbReference type="ARBA" id="ARBA00022741"/>
    </source>
</evidence>
<gene>
    <name evidence="7" type="ORF">DRP43_03165</name>
</gene>
<keyword evidence="4" id="KW-0067">ATP-binding</keyword>
<dbReference type="GO" id="GO:0005524">
    <property type="term" value="F:ATP binding"/>
    <property type="evidence" value="ECO:0007669"/>
    <property type="project" value="UniProtKB-KW"/>
</dbReference>
<dbReference type="InterPro" id="IPR056546">
    <property type="entry name" value="MreB_MamK-like"/>
</dbReference>
<comment type="similarity">
    <text evidence="6">Belongs to the FtsA/MreB family.</text>
</comment>
<dbReference type="InterPro" id="IPR004753">
    <property type="entry name" value="MreB"/>
</dbReference>
<evidence type="ECO:0000256" key="6">
    <source>
        <dbReference type="ARBA" id="ARBA00023458"/>
    </source>
</evidence>
<evidence type="ECO:0000313" key="7">
    <source>
        <dbReference type="EMBL" id="RKX70648.1"/>
    </source>
</evidence>
<dbReference type="InterPro" id="IPR043129">
    <property type="entry name" value="ATPase_NBD"/>
</dbReference>
<reference evidence="7 8" key="1">
    <citation type="submission" date="2018-06" db="EMBL/GenBank/DDBJ databases">
        <title>Extensive metabolic versatility and redundancy in microbially diverse, dynamic hydrothermal sediments.</title>
        <authorList>
            <person name="Dombrowski N."/>
            <person name="Teske A."/>
            <person name="Baker B.J."/>
        </authorList>
    </citation>
    <scope>NUCLEOTIDE SEQUENCE [LARGE SCALE GENOMIC DNA]</scope>
    <source>
        <strain evidence="7">B10_G13</strain>
    </source>
</reference>
<accession>A0A660SIN3</accession>
<dbReference type="PRINTS" id="PR01652">
    <property type="entry name" value="SHAPEPROTEIN"/>
</dbReference>
<dbReference type="Gene3D" id="3.90.640.10">
    <property type="entry name" value="Actin, Chain A, domain 4"/>
    <property type="match status" value="1"/>
</dbReference>
<dbReference type="GO" id="GO:0000902">
    <property type="term" value="P:cell morphogenesis"/>
    <property type="evidence" value="ECO:0007669"/>
    <property type="project" value="InterPro"/>
</dbReference>
<dbReference type="SUPFAM" id="SSF53067">
    <property type="entry name" value="Actin-like ATPase domain"/>
    <property type="match status" value="2"/>
</dbReference>
<proteinExistence type="inferred from homology"/>
<evidence type="ECO:0000256" key="4">
    <source>
        <dbReference type="ARBA" id="ARBA00022840"/>
    </source>
</evidence>
<dbReference type="NCBIfam" id="TIGR00904">
    <property type="entry name" value="mreB"/>
    <property type="match status" value="1"/>
</dbReference>
<dbReference type="GO" id="GO:0008360">
    <property type="term" value="P:regulation of cell shape"/>
    <property type="evidence" value="ECO:0007669"/>
    <property type="project" value="UniProtKB-KW"/>
</dbReference>
<comment type="subcellular location">
    <subcellularLocation>
        <location evidence="1">Cytoplasm</location>
    </subcellularLocation>
</comment>
<dbReference type="AlphaFoldDB" id="A0A660SIN3"/>
<keyword evidence="5" id="KW-0133">Cell shape</keyword>
<dbReference type="Proteomes" id="UP000271125">
    <property type="component" value="Unassembled WGS sequence"/>
</dbReference>
<name>A0A660SIN3_UNCT6</name>
<organism evidence="7 8">
    <name type="scientific">candidate division TA06 bacterium</name>
    <dbReference type="NCBI Taxonomy" id="2250710"/>
    <lineage>
        <taxon>Bacteria</taxon>
        <taxon>Bacteria division TA06</taxon>
    </lineage>
</organism>
<dbReference type="PANTHER" id="PTHR42749">
    <property type="entry name" value="CELL SHAPE-DETERMINING PROTEIN MREB"/>
    <property type="match status" value="1"/>
</dbReference>
<dbReference type="Pfam" id="PF06723">
    <property type="entry name" value="MreB_Mbl"/>
    <property type="match status" value="1"/>
</dbReference>
<keyword evidence="3" id="KW-0547">Nucleotide-binding</keyword>
<evidence type="ECO:0000313" key="8">
    <source>
        <dbReference type="Proteomes" id="UP000271125"/>
    </source>
</evidence>
<dbReference type="PANTHER" id="PTHR42749:SF1">
    <property type="entry name" value="CELL SHAPE-DETERMINING PROTEIN MREB"/>
    <property type="match status" value="1"/>
</dbReference>
<dbReference type="EMBL" id="QNBD01000125">
    <property type="protein sequence ID" value="RKX70648.1"/>
    <property type="molecule type" value="Genomic_DNA"/>
</dbReference>
<dbReference type="GO" id="GO:0005737">
    <property type="term" value="C:cytoplasm"/>
    <property type="evidence" value="ECO:0007669"/>
    <property type="project" value="UniProtKB-SubCell"/>
</dbReference>
<evidence type="ECO:0000256" key="1">
    <source>
        <dbReference type="ARBA" id="ARBA00004496"/>
    </source>
</evidence>
<evidence type="ECO:0000256" key="5">
    <source>
        <dbReference type="ARBA" id="ARBA00022960"/>
    </source>
</evidence>